<evidence type="ECO:0000256" key="7">
    <source>
        <dbReference type="SAM" id="MobiDB-lite"/>
    </source>
</evidence>
<keyword evidence="2" id="KW-0548">Nucleotidyltransferase</keyword>
<keyword evidence="3" id="KW-0540">Nuclease</keyword>
<dbReference type="PANTHER" id="PTHR24559">
    <property type="entry name" value="TRANSPOSON TY3-I GAG-POL POLYPROTEIN"/>
    <property type="match status" value="1"/>
</dbReference>
<evidence type="ECO:0000256" key="6">
    <source>
        <dbReference type="ARBA" id="ARBA00022918"/>
    </source>
</evidence>
<dbReference type="InterPro" id="IPR041588">
    <property type="entry name" value="Integrase_H2C2"/>
</dbReference>
<feature type="compositionally biased region" description="Polar residues" evidence="7">
    <location>
        <begin position="683"/>
        <end position="719"/>
    </location>
</feature>
<keyword evidence="6 10" id="KW-0695">RNA-directed DNA polymerase</keyword>
<protein>
    <submittedName>
        <fullName evidence="10">Reverse transcriptase domain-containing protein</fullName>
    </submittedName>
</protein>
<evidence type="ECO:0000313" key="10">
    <source>
        <dbReference type="EMBL" id="GEU55528.1"/>
    </source>
</evidence>
<dbReference type="InterPro" id="IPR043128">
    <property type="entry name" value="Rev_trsase/Diguanyl_cyclase"/>
</dbReference>
<feature type="region of interest" description="Disordered" evidence="7">
    <location>
        <begin position="680"/>
        <end position="749"/>
    </location>
</feature>
<dbReference type="Gene3D" id="1.10.340.70">
    <property type="match status" value="1"/>
</dbReference>
<accession>A0A6L2L1G6</accession>
<dbReference type="SUPFAM" id="SSF56672">
    <property type="entry name" value="DNA/RNA polymerases"/>
    <property type="match status" value="2"/>
</dbReference>
<evidence type="ECO:0000256" key="4">
    <source>
        <dbReference type="ARBA" id="ARBA00022759"/>
    </source>
</evidence>
<keyword evidence="1" id="KW-0808">Transferase</keyword>
<keyword evidence="5" id="KW-0378">Hydrolase</keyword>
<dbReference type="PANTHER" id="PTHR24559:SF444">
    <property type="entry name" value="REVERSE TRANSCRIPTASE DOMAIN-CONTAINING PROTEIN"/>
    <property type="match status" value="1"/>
</dbReference>
<evidence type="ECO:0000259" key="8">
    <source>
        <dbReference type="Pfam" id="PF17917"/>
    </source>
</evidence>
<evidence type="ECO:0000256" key="3">
    <source>
        <dbReference type="ARBA" id="ARBA00022722"/>
    </source>
</evidence>
<dbReference type="Gene3D" id="3.10.10.10">
    <property type="entry name" value="HIV Type 1 Reverse Transcriptase, subunit A, domain 1"/>
    <property type="match status" value="2"/>
</dbReference>
<feature type="domain" description="Reverse transcriptase RNase H-like" evidence="8">
    <location>
        <begin position="1138"/>
        <end position="1194"/>
    </location>
</feature>
<keyword evidence="4" id="KW-0255">Endonuclease</keyword>
<evidence type="ECO:0000256" key="5">
    <source>
        <dbReference type="ARBA" id="ARBA00022801"/>
    </source>
</evidence>
<gene>
    <name evidence="10" type="ORF">Tci_027506</name>
</gene>
<dbReference type="InterPro" id="IPR053134">
    <property type="entry name" value="RNA-dir_DNA_polymerase"/>
</dbReference>
<dbReference type="GO" id="GO:0016787">
    <property type="term" value="F:hydrolase activity"/>
    <property type="evidence" value="ECO:0007669"/>
    <property type="project" value="UniProtKB-KW"/>
</dbReference>
<dbReference type="EMBL" id="BKCJ010003511">
    <property type="protein sequence ID" value="GEU55528.1"/>
    <property type="molecule type" value="Genomic_DNA"/>
</dbReference>
<dbReference type="Pfam" id="PF17917">
    <property type="entry name" value="RT_RNaseH"/>
    <property type="match status" value="1"/>
</dbReference>
<organism evidence="10">
    <name type="scientific">Tanacetum cinerariifolium</name>
    <name type="common">Dalmatian daisy</name>
    <name type="synonym">Chrysanthemum cinerariifolium</name>
    <dbReference type="NCBI Taxonomy" id="118510"/>
    <lineage>
        <taxon>Eukaryota</taxon>
        <taxon>Viridiplantae</taxon>
        <taxon>Streptophyta</taxon>
        <taxon>Embryophyta</taxon>
        <taxon>Tracheophyta</taxon>
        <taxon>Spermatophyta</taxon>
        <taxon>Magnoliopsida</taxon>
        <taxon>eudicotyledons</taxon>
        <taxon>Gunneridae</taxon>
        <taxon>Pentapetalae</taxon>
        <taxon>asterids</taxon>
        <taxon>campanulids</taxon>
        <taxon>Asterales</taxon>
        <taxon>Asteraceae</taxon>
        <taxon>Asteroideae</taxon>
        <taxon>Anthemideae</taxon>
        <taxon>Anthemidinae</taxon>
        <taxon>Tanacetum</taxon>
    </lineage>
</organism>
<name>A0A6L2L1G6_TANCI</name>
<evidence type="ECO:0000256" key="1">
    <source>
        <dbReference type="ARBA" id="ARBA00022679"/>
    </source>
</evidence>
<comment type="caution">
    <text evidence="10">The sequence shown here is derived from an EMBL/GenBank/DDBJ whole genome shotgun (WGS) entry which is preliminary data.</text>
</comment>
<dbReference type="CDD" id="cd01647">
    <property type="entry name" value="RT_LTR"/>
    <property type="match status" value="1"/>
</dbReference>
<sequence>MNPNPKGRNRIRSNKRIENLNLDDLSPSVVTMADQCTMAQLLQAPIEGYEDAIVVPTITADNFELKHDQDSLNSVAGGNFLDKMPRECLAIIKSKSKVRYSRNKPVVAKVSTNTSTYGVSPDVAELKDMVKALLLEKKSQNQSPAPVKAVEESCVTCGGAHSYRNCLAIDGNNYRDNIQEFVSQASAVNYNQGNTSYRPSMMSNQIRPPGFPPVPNNQNVQRNNQNRFIPNQNWGNNFNQRPVYQPLVFQPPAYQAPAYQASAPQTQGVLKKDFSSYVKANDAVMRNMQTQGQNMQNQLTNLTNLITKFVNSNSASTSSSGTLPSNTIANPRSDLKVITTRSNVSYDGPQIPPPPSSLPKMVENEPEPVTFPISEPAIAPVSASKPNPKASITYPSWRNDEWNREKANNQIEKFYQIFKDMSFKISFDDALILVASIIERKSKVFYSRDKPVVAKVSTNASTSGVSPYVAKLKDMVKALLIDKKGQNQSPAPVKAVEESCVTCGGAHSFCNCPATDGNNYRDNIQEFISQAFAVNYNQRNTSYHPPMMPNQIRPPSFPPVPNNQNVQRNNQNRLIPNQNQGVSKEDFLAYVKANDAMMKNMQTQGQNMQNQLTNLTDLFTKFVNSNSASTSSSGTLPSNTIANPKSDLKAITTRSGVSYDGPQNPHLPSFLPKVVENEPEVTQDMTNPTNNGNTEDVQPQAVQSKSQVSTSKPVTSLISEPTIAPVSASKPNPKASIPYPSRRNDERNREKANNQIQKFYQIFKDMSFEISFANALILMPKFASTLKALIGNKEKLSEMARTPLNEHCSAVLLKKLPKKSDSILSLPNLTPTCMTLELADRSISRPVRVAEDVYVKVGSFYFSADFVVVDFDAAPRVPLILKRSFLKTERDLIDVFEDLSVEEKTDLLTVLKSHKRAIAWKLSDIMGINPEFCTHKIIMEEDFEPTVQHQRRVNPKIHDVIKQEVIKLLDAGLIYPISDSPWVSWCIVYQRREGDDKLPVIIAKGLSVEEKTTLLPVLKSHKRAIAWKFSDIKGINPEFCTHKILMEEDFEPTVQHQRRVNPKIHDVIKQEDQEKTTFTCPYETFAYRRMPFGLCNSPGTFQRCMMAIFHDMIEKTIEVFMDDFSVFGNSFQSCLSHLERMVKRGRINYTMTEKEMLAVVYAFEKFRSYLILNKSIVYTDHSALKYLFSKKDSKKTSFPLETLNLVSTRGNQSTPWFADFANYHAGNFVVKGMSSQQKSKFFKDVKNYFWDDPYLFKIYADQVIRRCVFGQEAIEILKACHSGLTGGHHGPNYTARKVFDSGFYWLTIYRDAQDLVKNYDVCQRQGNISQRDEMPQNSIQVCEIFDVWGESRASWSDKLDDALWAFRIAYKTPIGCTSYKLVYEKACHLLVELEHKAYWALKHANFDLKTAGDQRKVQINELNELHDQAYENSLIYKEKTKRLHDSKIKNRVFNIGDRVLLFNSRLKILSGKIKSRWSGPFTISQVYPYGTIELSQPDVPNFKVNGHRLKHYFGEDVPKLVVHNLQTFAKDH</sequence>
<dbReference type="GO" id="GO:0004519">
    <property type="term" value="F:endonuclease activity"/>
    <property type="evidence" value="ECO:0007669"/>
    <property type="project" value="UniProtKB-KW"/>
</dbReference>
<dbReference type="GO" id="GO:0003964">
    <property type="term" value="F:RNA-directed DNA polymerase activity"/>
    <property type="evidence" value="ECO:0007669"/>
    <property type="project" value="UniProtKB-KW"/>
</dbReference>
<proteinExistence type="predicted"/>
<evidence type="ECO:0000256" key="2">
    <source>
        <dbReference type="ARBA" id="ARBA00022695"/>
    </source>
</evidence>
<dbReference type="InterPro" id="IPR041373">
    <property type="entry name" value="RT_RNaseH"/>
</dbReference>
<dbReference type="Gene3D" id="3.30.70.270">
    <property type="match status" value="1"/>
</dbReference>
<reference evidence="10" key="1">
    <citation type="journal article" date="2019" name="Sci. Rep.">
        <title>Draft genome of Tanacetum cinerariifolium, the natural source of mosquito coil.</title>
        <authorList>
            <person name="Yamashiro T."/>
            <person name="Shiraishi A."/>
            <person name="Satake H."/>
            <person name="Nakayama K."/>
        </authorList>
    </citation>
    <scope>NUCLEOTIDE SEQUENCE</scope>
</reference>
<feature type="domain" description="Integrase zinc-binding" evidence="9">
    <location>
        <begin position="1275"/>
        <end position="1325"/>
    </location>
</feature>
<dbReference type="InterPro" id="IPR043502">
    <property type="entry name" value="DNA/RNA_pol_sf"/>
</dbReference>
<dbReference type="Pfam" id="PF17921">
    <property type="entry name" value="Integrase_H2C2"/>
    <property type="match status" value="1"/>
</dbReference>
<evidence type="ECO:0000259" key="9">
    <source>
        <dbReference type="Pfam" id="PF17921"/>
    </source>
</evidence>